<dbReference type="EMBL" id="JACOGK010000010">
    <property type="protein sequence ID" value="MBC3536566.1"/>
    <property type="molecule type" value="Genomic_DNA"/>
</dbReference>
<dbReference type="Pfam" id="PF02911">
    <property type="entry name" value="Formyl_trans_C"/>
    <property type="match status" value="1"/>
</dbReference>
<keyword evidence="5 8" id="KW-0808">Transferase</keyword>
<evidence type="ECO:0000259" key="10">
    <source>
        <dbReference type="Pfam" id="PF02911"/>
    </source>
</evidence>
<dbReference type="SUPFAM" id="SSF53328">
    <property type="entry name" value="Formyltransferase"/>
    <property type="match status" value="1"/>
</dbReference>
<dbReference type="GO" id="GO:0004479">
    <property type="term" value="F:methionyl-tRNA formyltransferase activity"/>
    <property type="evidence" value="ECO:0007669"/>
    <property type="project" value="UniProtKB-EC"/>
</dbReference>
<dbReference type="CDD" id="cd08704">
    <property type="entry name" value="Met_tRNA_FMT_C"/>
    <property type="match status" value="1"/>
</dbReference>
<dbReference type="HAMAP" id="MF_00182">
    <property type="entry name" value="Formyl_trans"/>
    <property type="match status" value="1"/>
</dbReference>
<feature type="domain" description="Formyl transferase N-terminal" evidence="9">
    <location>
        <begin position="5"/>
        <end position="182"/>
    </location>
</feature>
<dbReference type="InterPro" id="IPR036477">
    <property type="entry name" value="Formyl_transf_N_sf"/>
</dbReference>
<evidence type="ECO:0000256" key="2">
    <source>
        <dbReference type="ARBA" id="ARBA00010699"/>
    </source>
</evidence>
<evidence type="ECO:0000256" key="5">
    <source>
        <dbReference type="ARBA" id="ARBA00022679"/>
    </source>
</evidence>
<evidence type="ECO:0000256" key="1">
    <source>
        <dbReference type="ARBA" id="ARBA00002606"/>
    </source>
</evidence>
<comment type="caution">
    <text evidence="11">The sequence shown here is derived from an EMBL/GenBank/DDBJ whole genome shotgun (WGS) entry which is preliminary data.</text>
</comment>
<keyword evidence="6 8" id="KW-0648">Protein biosynthesis</keyword>
<dbReference type="NCBIfam" id="TIGR00460">
    <property type="entry name" value="fmt"/>
    <property type="match status" value="1"/>
</dbReference>
<dbReference type="PANTHER" id="PTHR11138:SF5">
    <property type="entry name" value="METHIONYL-TRNA FORMYLTRANSFERASE, MITOCHONDRIAL"/>
    <property type="match status" value="1"/>
</dbReference>
<dbReference type="RefSeq" id="WP_186502722.1">
    <property type="nucleotide sequence ID" value="NZ_JACOGK010000010.1"/>
</dbReference>
<evidence type="ECO:0000313" key="11">
    <source>
        <dbReference type="EMBL" id="MBC3536566.1"/>
    </source>
</evidence>
<name>A0ABR6VH39_9FIRM</name>
<evidence type="ECO:0000256" key="8">
    <source>
        <dbReference type="HAMAP-Rule" id="MF_00182"/>
    </source>
</evidence>
<dbReference type="Gene3D" id="3.40.50.170">
    <property type="entry name" value="Formyl transferase, N-terminal domain"/>
    <property type="match status" value="1"/>
</dbReference>
<evidence type="ECO:0000259" key="9">
    <source>
        <dbReference type="Pfam" id="PF00551"/>
    </source>
</evidence>
<feature type="binding site" evidence="8">
    <location>
        <begin position="112"/>
        <end position="115"/>
    </location>
    <ligand>
        <name>(6S)-5,6,7,8-tetrahydrofolate</name>
        <dbReference type="ChEBI" id="CHEBI:57453"/>
    </ligand>
</feature>
<dbReference type="CDD" id="cd08646">
    <property type="entry name" value="FMT_core_Met-tRNA-FMT_N"/>
    <property type="match status" value="1"/>
</dbReference>
<dbReference type="InterPro" id="IPR005794">
    <property type="entry name" value="Fmt"/>
</dbReference>
<dbReference type="InterPro" id="IPR041711">
    <property type="entry name" value="Met-tRNA-FMT_N"/>
</dbReference>
<feature type="domain" description="Formyl transferase C-terminal" evidence="10">
    <location>
        <begin position="206"/>
        <end position="302"/>
    </location>
</feature>
<keyword evidence="12" id="KW-1185">Reference proteome</keyword>
<accession>A0ABR6VH39</accession>
<evidence type="ECO:0000256" key="7">
    <source>
        <dbReference type="ARBA" id="ARBA00048558"/>
    </source>
</evidence>
<evidence type="ECO:0000313" key="12">
    <source>
        <dbReference type="Proteomes" id="UP000606870"/>
    </source>
</evidence>
<dbReference type="Gene3D" id="3.10.25.10">
    <property type="entry name" value="Formyl transferase, C-terminal domain"/>
    <property type="match status" value="1"/>
</dbReference>
<dbReference type="Pfam" id="PF00551">
    <property type="entry name" value="Formyl_trans_N"/>
    <property type="match status" value="1"/>
</dbReference>
<organism evidence="11 12">
    <name type="scientific">Megasphaera hominis</name>
    <dbReference type="NCBI Taxonomy" id="159836"/>
    <lineage>
        <taxon>Bacteria</taxon>
        <taxon>Bacillati</taxon>
        <taxon>Bacillota</taxon>
        <taxon>Negativicutes</taxon>
        <taxon>Veillonellales</taxon>
        <taxon>Veillonellaceae</taxon>
        <taxon>Megasphaera</taxon>
    </lineage>
</organism>
<dbReference type="InterPro" id="IPR037022">
    <property type="entry name" value="Formyl_trans_C_sf"/>
</dbReference>
<dbReference type="SUPFAM" id="SSF50486">
    <property type="entry name" value="FMT C-terminal domain-like"/>
    <property type="match status" value="1"/>
</dbReference>
<dbReference type="InterPro" id="IPR011034">
    <property type="entry name" value="Formyl_transferase-like_C_sf"/>
</dbReference>
<evidence type="ECO:0000256" key="4">
    <source>
        <dbReference type="ARBA" id="ARBA00016014"/>
    </source>
</evidence>
<sequence length="310" mass="33788">MDNLRIVFMGTPDFSVPSLKMLHAVGYHVVGVYTQPDKQRGRGKKVSASPVKELAERLEIPVYQPQTFRDPAAVAELRALKPDVIIVIAYGKILPQEVLDIPAYGCLNVHGSLLPKYRGAAPIQFAIKDGVPVSGVTIMLLDAGMDTGKMLKKTEVVLDAKETTGSLFDKLSVIGAETLIPVLNDLETYEANAEAQNEAEATYTEKITKEMTEIDVKQDAVVIERLIRTLDPQPGAFVMHDGKRLKIWSADVVSGTDAAPGTIIAVTKKTFTVQTGKDALCIREVQPESRKRMATAQFLQGCHMTPGDSL</sequence>
<dbReference type="InterPro" id="IPR002376">
    <property type="entry name" value="Formyl_transf_N"/>
</dbReference>
<dbReference type="InterPro" id="IPR005793">
    <property type="entry name" value="Formyl_trans_C"/>
</dbReference>
<evidence type="ECO:0000256" key="6">
    <source>
        <dbReference type="ARBA" id="ARBA00022917"/>
    </source>
</evidence>
<comment type="catalytic activity">
    <reaction evidence="7 8">
        <text>L-methionyl-tRNA(fMet) + (6R)-10-formyltetrahydrofolate = N-formyl-L-methionyl-tRNA(fMet) + (6S)-5,6,7,8-tetrahydrofolate + H(+)</text>
        <dbReference type="Rhea" id="RHEA:24380"/>
        <dbReference type="Rhea" id="RHEA-COMP:9952"/>
        <dbReference type="Rhea" id="RHEA-COMP:9953"/>
        <dbReference type="ChEBI" id="CHEBI:15378"/>
        <dbReference type="ChEBI" id="CHEBI:57453"/>
        <dbReference type="ChEBI" id="CHEBI:78530"/>
        <dbReference type="ChEBI" id="CHEBI:78844"/>
        <dbReference type="ChEBI" id="CHEBI:195366"/>
        <dbReference type="EC" id="2.1.2.9"/>
    </reaction>
</comment>
<evidence type="ECO:0000256" key="3">
    <source>
        <dbReference type="ARBA" id="ARBA00012261"/>
    </source>
</evidence>
<proteinExistence type="inferred from homology"/>
<reference evidence="11 12" key="1">
    <citation type="submission" date="2020-08" db="EMBL/GenBank/DDBJ databases">
        <authorList>
            <person name="Liu C."/>
            <person name="Sun Q."/>
        </authorList>
    </citation>
    <scope>NUCLEOTIDE SEQUENCE [LARGE SCALE GENOMIC DNA]</scope>
    <source>
        <strain evidence="11 12">NSJ-59</strain>
    </source>
</reference>
<dbReference type="PANTHER" id="PTHR11138">
    <property type="entry name" value="METHIONYL-TRNA FORMYLTRANSFERASE"/>
    <property type="match status" value="1"/>
</dbReference>
<comment type="function">
    <text evidence="1 8">Attaches a formyl group to the free amino group of methionyl-tRNA(fMet). The formyl group appears to play a dual role in the initiator identity of N-formylmethionyl-tRNA by promoting its recognition by IF2 and preventing the misappropriation of this tRNA by the elongation apparatus.</text>
</comment>
<comment type="similarity">
    <text evidence="2 8">Belongs to the Fmt family.</text>
</comment>
<protein>
    <recommendedName>
        <fullName evidence="4 8">Methionyl-tRNA formyltransferase</fullName>
        <ecNumber evidence="3 8">2.1.2.9</ecNumber>
    </recommendedName>
</protein>
<gene>
    <name evidence="8" type="primary">fmt</name>
    <name evidence="11" type="ORF">H8J70_04775</name>
</gene>
<dbReference type="InterPro" id="IPR044135">
    <property type="entry name" value="Met-tRNA-FMT_C"/>
</dbReference>
<dbReference type="EC" id="2.1.2.9" evidence="3 8"/>
<dbReference type="Proteomes" id="UP000606870">
    <property type="component" value="Unassembled WGS sequence"/>
</dbReference>